<accession>A0ABS5K935</accession>
<feature type="domain" description="Glycosyltransferase subfamily 4-like N-terminal" evidence="2">
    <location>
        <begin position="16"/>
        <end position="174"/>
    </location>
</feature>
<name>A0ABS5K935_9BACT</name>
<organism evidence="3 4">
    <name type="scientific">Carboxylicivirga mesophila</name>
    <dbReference type="NCBI Taxonomy" id="1166478"/>
    <lineage>
        <taxon>Bacteria</taxon>
        <taxon>Pseudomonadati</taxon>
        <taxon>Bacteroidota</taxon>
        <taxon>Bacteroidia</taxon>
        <taxon>Marinilabiliales</taxon>
        <taxon>Marinilabiliaceae</taxon>
        <taxon>Carboxylicivirga</taxon>
    </lineage>
</organism>
<evidence type="ECO:0000259" key="2">
    <source>
        <dbReference type="Pfam" id="PF13439"/>
    </source>
</evidence>
<evidence type="ECO:0000313" key="3">
    <source>
        <dbReference type="EMBL" id="MBS2211505.1"/>
    </source>
</evidence>
<dbReference type="InterPro" id="IPR028098">
    <property type="entry name" value="Glyco_trans_4-like_N"/>
</dbReference>
<dbReference type="CDD" id="cd03801">
    <property type="entry name" value="GT4_PimA-like"/>
    <property type="match status" value="1"/>
</dbReference>
<comment type="caution">
    <text evidence="3">The sequence shown here is derived from an EMBL/GenBank/DDBJ whole genome shotgun (WGS) entry which is preliminary data.</text>
</comment>
<evidence type="ECO:0000313" key="4">
    <source>
        <dbReference type="Proteomes" id="UP000721861"/>
    </source>
</evidence>
<dbReference type="SUPFAM" id="SSF53756">
    <property type="entry name" value="UDP-Glycosyltransferase/glycogen phosphorylase"/>
    <property type="match status" value="1"/>
</dbReference>
<dbReference type="Gene3D" id="3.40.50.2000">
    <property type="entry name" value="Glycogen Phosphorylase B"/>
    <property type="match status" value="2"/>
</dbReference>
<dbReference type="InterPro" id="IPR001296">
    <property type="entry name" value="Glyco_trans_1"/>
</dbReference>
<dbReference type="RefSeq" id="WP_212227696.1">
    <property type="nucleotide sequence ID" value="NZ_JAGUCN010000008.1"/>
</dbReference>
<dbReference type="PANTHER" id="PTHR45947">
    <property type="entry name" value="SULFOQUINOVOSYL TRANSFERASE SQD2"/>
    <property type="match status" value="1"/>
</dbReference>
<dbReference type="EMBL" id="JAGUCN010000008">
    <property type="protein sequence ID" value="MBS2211505.1"/>
    <property type="molecule type" value="Genomic_DNA"/>
</dbReference>
<keyword evidence="4" id="KW-1185">Reference proteome</keyword>
<gene>
    <name evidence="3" type="ORF">KEM09_08840</name>
</gene>
<dbReference type="Proteomes" id="UP000721861">
    <property type="component" value="Unassembled WGS sequence"/>
</dbReference>
<dbReference type="PANTHER" id="PTHR45947:SF3">
    <property type="entry name" value="SULFOQUINOVOSYL TRANSFERASE SQD2"/>
    <property type="match status" value="1"/>
</dbReference>
<dbReference type="Pfam" id="PF00534">
    <property type="entry name" value="Glycos_transf_1"/>
    <property type="match status" value="1"/>
</dbReference>
<sequence>MRKKVGVIGVKGLPAIGGTAYVGQNLIAQLKEQYDFTVYALKDRIPEGSEWEDGKQIAFNNFFIKKLNVLIYYLKCLFHSLFVKNYDLIHLHQIDGAFIIPFLRLKYKVIATHHGKTYEVEKWSPAIQRFFLFNEKILIRSANVVTAVSEPLSNYLNNNYNAKVRFIPNGINVEQSVQPMERSGYLFFAAARIIPLKGLHTLLEAMKKANYTSPLIVAGDMNQMPGYAEEIRLAAEGLNVDFIGLVTDKSLLMAYLENCDAFVFPSFNEAMSMMLLEAASVKARIICSDIDANQAVFNEEEVSFFKVGDADSLKQQLELLHRGSSSFDEKATIAYDKLRTHYSWSSIAGQYIKNYEELMQ</sequence>
<dbReference type="InterPro" id="IPR050194">
    <property type="entry name" value="Glycosyltransferase_grp1"/>
</dbReference>
<feature type="domain" description="Glycosyl transferase family 1" evidence="1">
    <location>
        <begin position="185"/>
        <end position="321"/>
    </location>
</feature>
<protein>
    <submittedName>
        <fullName evidence="3">Glycosyltransferase family 4 protein</fullName>
    </submittedName>
</protein>
<evidence type="ECO:0000259" key="1">
    <source>
        <dbReference type="Pfam" id="PF00534"/>
    </source>
</evidence>
<reference evidence="3 4" key="1">
    <citation type="journal article" date="2014" name="Int. J. Syst. Evol. Microbiol.">
        <title>Carboxylicivirga gen. nov. in the family Marinilabiliaceae with two novel species, Carboxylicivirga mesophila sp. nov. and Carboxylicivirga taeanensis sp. nov., and reclassification of Cytophaga fermentans as Saccharicrinis fermentans gen. nov., comb. nov.</title>
        <authorList>
            <person name="Yang S.H."/>
            <person name="Seo H.S."/>
            <person name="Woo J.H."/>
            <person name="Oh H.M."/>
            <person name="Jang H."/>
            <person name="Lee J.H."/>
            <person name="Kim S.J."/>
            <person name="Kwon K.K."/>
        </authorList>
    </citation>
    <scope>NUCLEOTIDE SEQUENCE [LARGE SCALE GENOMIC DNA]</scope>
    <source>
        <strain evidence="3 4">JCM 18290</strain>
    </source>
</reference>
<proteinExistence type="predicted"/>
<dbReference type="Pfam" id="PF13439">
    <property type="entry name" value="Glyco_transf_4"/>
    <property type="match status" value="1"/>
</dbReference>